<gene>
    <name evidence="2" type="ORF">FRX94_06525</name>
</gene>
<dbReference type="AlphaFoldDB" id="A0A5C5UJS5"/>
<evidence type="ECO:0000256" key="1">
    <source>
        <dbReference type="SAM" id="Phobius"/>
    </source>
</evidence>
<reference evidence="2 3" key="1">
    <citation type="submission" date="2019-08" db="EMBL/GenBank/DDBJ databases">
        <authorList>
            <person name="Lei W."/>
        </authorList>
    </citation>
    <scope>NUCLEOTIDE SEQUENCE [LARGE SCALE GENOMIC DNA]</scope>
    <source>
        <strain evidence="2 3">CCUG 58627</strain>
    </source>
</reference>
<dbReference type="EMBL" id="VOHM01000011">
    <property type="protein sequence ID" value="TWT25615.1"/>
    <property type="molecule type" value="Genomic_DNA"/>
</dbReference>
<protein>
    <submittedName>
        <fullName evidence="2">Uncharacterized protein</fullName>
    </submittedName>
</protein>
<dbReference type="RefSeq" id="WP_146324324.1">
    <property type="nucleotide sequence ID" value="NZ_BAABLR010000072.1"/>
</dbReference>
<dbReference type="Proteomes" id="UP000320791">
    <property type="component" value="Unassembled WGS sequence"/>
</dbReference>
<keyword evidence="1" id="KW-0472">Membrane</keyword>
<evidence type="ECO:0000313" key="2">
    <source>
        <dbReference type="EMBL" id="TWT25615.1"/>
    </source>
</evidence>
<keyword evidence="3" id="KW-1185">Reference proteome</keyword>
<organism evidence="2 3">
    <name type="scientific">Corynebacterium canis</name>
    <dbReference type="NCBI Taxonomy" id="679663"/>
    <lineage>
        <taxon>Bacteria</taxon>
        <taxon>Bacillati</taxon>
        <taxon>Actinomycetota</taxon>
        <taxon>Actinomycetes</taxon>
        <taxon>Mycobacteriales</taxon>
        <taxon>Corynebacteriaceae</taxon>
        <taxon>Corynebacterium</taxon>
    </lineage>
</organism>
<evidence type="ECO:0000313" key="3">
    <source>
        <dbReference type="Proteomes" id="UP000320791"/>
    </source>
</evidence>
<sequence length="69" mass="7479">MDNARLDTFLAKPGGLLALCAITVVGVVIFKLAGVGNDALFTILIPCYVLIPLSLVLNGIRIRRQRSQR</sequence>
<keyword evidence="1" id="KW-1133">Transmembrane helix</keyword>
<comment type="caution">
    <text evidence="2">The sequence shown here is derived from an EMBL/GenBank/DDBJ whole genome shotgun (WGS) entry which is preliminary data.</text>
</comment>
<accession>A0A5C5UJS5</accession>
<proteinExistence type="predicted"/>
<name>A0A5C5UJS5_9CORY</name>
<feature type="transmembrane region" description="Helical" evidence="1">
    <location>
        <begin position="39"/>
        <end position="60"/>
    </location>
</feature>
<keyword evidence="1" id="KW-0812">Transmembrane</keyword>
<feature type="transmembrane region" description="Helical" evidence="1">
    <location>
        <begin position="15"/>
        <end position="33"/>
    </location>
</feature>